<keyword evidence="1" id="KW-0472">Membrane</keyword>
<gene>
    <name evidence="2" type="ORF">M0811_14464</name>
</gene>
<reference evidence="2" key="1">
    <citation type="submission" date="2022-10" db="EMBL/GenBank/DDBJ databases">
        <title>Novel sulphate-reducing endosymbionts in the free-living metamonad Anaeramoeba.</title>
        <authorList>
            <person name="Jerlstrom-Hultqvist J."/>
            <person name="Cepicka I."/>
            <person name="Gallot-Lavallee L."/>
            <person name="Salas-Leiva D."/>
            <person name="Curtis B.A."/>
            <person name="Zahonova K."/>
            <person name="Pipaliya S."/>
            <person name="Dacks J."/>
            <person name="Roger A.J."/>
        </authorList>
    </citation>
    <scope>NUCLEOTIDE SEQUENCE</scope>
    <source>
        <strain evidence="2">BMAN</strain>
    </source>
</reference>
<accession>A0A9Q0LVX1</accession>
<dbReference type="AlphaFoldDB" id="A0A9Q0LVX1"/>
<keyword evidence="3" id="KW-1185">Reference proteome</keyword>
<evidence type="ECO:0000256" key="1">
    <source>
        <dbReference type="SAM" id="Phobius"/>
    </source>
</evidence>
<evidence type="ECO:0000313" key="3">
    <source>
        <dbReference type="Proteomes" id="UP001149090"/>
    </source>
</evidence>
<evidence type="ECO:0000313" key="2">
    <source>
        <dbReference type="EMBL" id="KAJ5079519.1"/>
    </source>
</evidence>
<comment type="caution">
    <text evidence="2">The sequence shown here is derived from an EMBL/GenBank/DDBJ whole genome shotgun (WGS) entry which is preliminary data.</text>
</comment>
<keyword evidence="1" id="KW-0812">Transmembrane</keyword>
<organism evidence="2 3">
    <name type="scientific">Anaeramoeba ignava</name>
    <name type="common">Anaerobic marine amoeba</name>
    <dbReference type="NCBI Taxonomy" id="1746090"/>
    <lineage>
        <taxon>Eukaryota</taxon>
        <taxon>Metamonada</taxon>
        <taxon>Anaeramoebidae</taxon>
        <taxon>Anaeramoeba</taxon>
    </lineage>
</organism>
<protein>
    <submittedName>
        <fullName evidence="2">Uncharacterized protein</fullName>
    </submittedName>
</protein>
<name>A0A9Q0LVX1_ANAIG</name>
<feature type="transmembrane region" description="Helical" evidence="1">
    <location>
        <begin position="84"/>
        <end position="106"/>
    </location>
</feature>
<sequence length="107" mass="12851">MYFLKNVCKYITYKHILVRGTKTSEKGVRGATERKRVYLFDKSQFVIPKQHTRHFEYRGLTTLRVGNNGCKSVLTGREAGTIHFFLLIYFIFFLFFFFFFFSFLFIN</sequence>
<proteinExistence type="predicted"/>
<dbReference type="Proteomes" id="UP001149090">
    <property type="component" value="Unassembled WGS sequence"/>
</dbReference>
<keyword evidence="1" id="KW-1133">Transmembrane helix</keyword>
<dbReference type="EMBL" id="JAPDFW010000029">
    <property type="protein sequence ID" value="KAJ5079519.1"/>
    <property type="molecule type" value="Genomic_DNA"/>
</dbReference>